<dbReference type="EMBL" id="JAAGWQ010000133">
    <property type="protein sequence ID" value="KAF5664466.1"/>
    <property type="molecule type" value="Genomic_DNA"/>
</dbReference>
<accession>A0A8H5T4G5</accession>
<evidence type="ECO:0000256" key="1">
    <source>
        <dbReference type="SAM" id="MobiDB-lite"/>
    </source>
</evidence>
<reference evidence="2 3" key="1">
    <citation type="submission" date="2020-05" db="EMBL/GenBank/DDBJ databases">
        <title>Identification and distribution of gene clusters putatively required for synthesis of sphingolipid metabolism inhibitors in phylogenetically diverse species of the filamentous fungus Fusarium.</title>
        <authorList>
            <person name="Kim H.-S."/>
            <person name="Busman M."/>
            <person name="Brown D.W."/>
            <person name="Divon H."/>
            <person name="Uhlig S."/>
            <person name="Proctor R.H."/>
        </authorList>
    </citation>
    <scope>NUCLEOTIDE SEQUENCE [LARGE SCALE GENOMIC DNA]</scope>
    <source>
        <strain evidence="2 3">NRRL 20693</strain>
    </source>
</reference>
<gene>
    <name evidence="2" type="ORF">FHETE_7057</name>
</gene>
<name>A0A8H5T4G5_FUSHE</name>
<evidence type="ECO:0000313" key="3">
    <source>
        <dbReference type="Proteomes" id="UP000567885"/>
    </source>
</evidence>
<comment type="caution">
    <text evidence="2">The sequence shown here is derived from an EMBL/GenBank/DDBJ whole genome shotgun (WGS) entry which is preliminary data.</text>
</comment>
<dbReference type="AlphaFoldDB" id="A0A8H5T4G5"/>
<organism evidence="2 3">
    <name type="scientific">Fusarium heterosporum</name>
    <dbReference type="NCBI Taxonomy" id="42747"/>
    <lineage>
        <taxon>Eukaryota</taxon>
        <taxon>Fungi</taxon>
        <taxon>Dikarya</taxon>
        <taxon>Ascomycota</taxon>
        <taxon>Pezizomycotina</taxon>
        <taxon>Sordariomycetes</taxon>
        <taxon>Hypocreomycetidae</taxon>
        <taxon>Hypocreales</taxon>
        <taxon>Nectriaceae</taxon>
        <taxon>Fusarium</taxon>
        <taxon>Fusarium heterosporum species complex</taxon>
    </lineage>
</organism>
<protein>
    <submittedName>
        <fullName evidence="2">Uncharacterized protein</fullName>
    </submittedName>
</protein>
<dbReference type="OrthoDB" id="4991875at2759"/>
<proteinExistence type="predicted"/>
<feature type="region of interest" description="Disordered" evidence="1">
    <location>
        <begin position="163"/>
        <end position="189"/>
    </location>
</feature>
<evidence type="ECO:0000313" key="2">
    <source>
        <dbReference type="EMBL" id="KAF5664466.1"/>
    </source>
</evidence>
<sequence length="222" mass="22685">MSLALTTSVFNIPFAIYKVNTPTATVIDANPTATTLDLLCPAQINSEGCPNSGYNNTIVIGPWASRTVPEGAPSTGTFHWMVTWDGWGPSSVECSVSSGIPLACTALAIASANGTFSAESLKQVATGMEDITKELDLTFSTLPIVITAGQDLLKLATQATATKDSTNSGKTGATSTSNQGVSETGSSTDAAVPTEINGVVSSATRVFGVMFIAGLASLIIQG</sequence>
<dbReference type="Proteomes" id="UP000567885">
    <property type="component" value="Unassembled WGS sequence"/>
</dbReference>
<keyword evidence="3" id="KW-1185">Reference proteome</keyword>